<sequence>MARPTPYSRPQAPSIGFRNSIGSTHVQPSRLSATVHRRSMLATATAHSLPETQSPEWTESPSDQSTAASTTQRRPGDCKKNKEKRGKRRRKKVQQLQVEYEQLQIQNKQLQIQNKQLEIQNKQLVIRNEQLVCQQTQGQIENQGLREQLRQQEQSHRRYKGNMQKFFHDCHVEASSVVKSVNILLSDCATLPRGVPRTCEVGASIRA</sequence>
<name>A0AAD6I8Y3_PENCN</name>
<evidence type="ECO:0000313" key="3">
    <source>
        <dbReference type="EMBL" id="KAJ6038175.1"/>
    </source>
</evidence>
<evidence type="ECO:0000313" key="4">
    <source>
        <dbReference type="Proteomes" id="UP001219568"/>
    </source>
</evidence>
<feature type="compositionally biased region" description="Polar residues" evidence="2">
    <location>
        <begin position="50"/>
        <end position="73"/>
    </location>
</feature>
<dbReference type="AlphaFoldDB" id="A0AAD6I8Y3"/>
<keyword evidence="4" id="KW-1185">Reference proteome</keyword>
<reference evidence="3" key="1">
    <citation type="journal article" date="2023" name="IMA Fungus">
        <title>Comparative genomic study of the Penicillium genus elucidates a diverse pangenome and 15 lateral gene transfer events.</title>
        <authorList>
            <person name="Petersen C."/>
            <person name="Sorensen T."/>
            <person name="Nielsen M.R."/>
            <person name="Sondergaard T.E."/>
            <person name="Sorensen J.L."/>
            <person name="Fitzpatrick D.A."/>
            <person name="Frisvad J.C."/>
            <person name="Nielsen K.L."/>
        </authorList>
    </citation>
    <scope>NUCLEOTIDE SEQUENCE</scope>
    <source>
        <strain evidence="3">IBT 15450</strain>
    </source>
</reference>
<accession>A0AAD6I8Y3</accession>
<keyword evidence="1" id="KW-0175">Coiled coil</keyword>
<dbReference type="EMBL" id="JAQJZL010000009">
    <property type="protein sequence ID" value="KAJ6038175.1"/>
    <property type="molecule type" value="Genomic_DNA"/>
</dbReference>
<protein>
    <submittedName>
        <fullName evidence="3">Uncharacterized protein</fullName>
    </submittedName>
</protein>
<feature type="compositionally biased region" description="Polar residues" evidence="2">
    <location>
        <begin position="20"/>
        <end position="32"/>
    </location>
</feature>
<evidence type="ECO:0000256" key="1">
    <source>
        <dbReference type="SAM" id="Coils"/>
    </source>
</evidence>
<evidence type="ECO:0000256" key="2">
    <source>
        <dbReference type="SAM" id="MobiDB-lite"/>
    </source>
</evidence>
<feature type="compositionally biased region" description="Basic residues" evidence="2">
    <location>
        <begin position="81"/>
        <end position="93"/>
    </location>
</feature>
<proteinExistence type="predicted"/>
<feature type="region of interest" description="Disordered" evidence="2">
    <location>
        <begin position="1"/>
        <end position="93"/>
    </location>
</feature>
<dbReference type="Proteomes" id="UP001219568">
    <property type="component" value="Unassembled WGS sequence"/>
</dbReference>
<comment type="caution">
    <text evidence="3">The sequence shown here is derived from an EMBL/GenBank/DDBJ whole genome shotgun (WGS) entry which is preliminary data.</text>
</comment>
<reference evidence="3" key="2">
    <citation type="submission" date="2023-01" db="EMBL/GenBank/DDBJ databases">
        <authorList>
            <person name="Petersen C."/>
        </authorList>
    </citation>
    <scope>NUCLEOTIDE SEQUENCE</scope>
    <source>
        <strain evidence="3">IBT 15450</strain>
    </source>
</reference>
<organism evidence="3 4">
    <name type="scientific">Penicillium canescens</name>
    <dbReference type="NCBI Taxonomy" id="5083"/>
    <lineage>
        <taxon>Eukaryota</taxon>
        <taxon>Fungi</taxon>
        <taxon>Dikarya</taxon>
        <taxon>Ascomycota</taxon>
        <taxon>Pezizomycotina</taxon>
        <taxon>Eurotiomycetes</taxon>
        <taxon>Eurotiomycetidae</taxon>
        <taxon>Eurotiales</taxon>
        <taxon>Aspergillaceae</taxon>
        <taxon>Penicillium</taxon>
    </lineage>
</organism>
<feature type="coiled-coil region" evidence="1">
    <location>
        <begin position="93"/>
        <end position="162"/>
    </location>
</feature>
<gene>
    <name evidence="3" type="ORF">N7460_007946</name>
</gene>